<sequence>MSTQSPVFQIVGYKNTGKTSLLSEIIAYGSARGQRVAAIKHHGHDEPLKVMHHETDSYRLHESGAFMTGVDSPRRFQLELNHPEGFTLDHLVELYRNFSPDLIVVEGFKYEHYPKAVIIKRADDLKLLDLTNIQFVITWNENLTDHLSIPVYTLREWRRRMSDVYTVAKGGEPDE</sequence>
<organism evidence="2 3">
    <name type="scientific">Halobacillus mangrovi</name>
    <dbReference type="NCBI Taxonomy" id="402384"/>
    <lineage>
        <taxon>Bacteria</taxon>
        <taxon>Bacillati</taxon>
        <taxon>Bacillota</taxon>
        <taxon>Bacilli</taxon>
        <taxon>Bacillales</taxon>
        <taxon>Bacillaceae</taxon>
        <taxon>Halobacillus</taxon>
    </lineage>
</organism>
<dbReference type="PANTHER" id="PTHR40072">
    <property type="entry name" value="MOLYBDOPTERIN-GUANINE DINUCLEOTIDE BIOSYNTHESIS ADAPTER PROTEIN-RELATED"/>
    <property type="match status" value="1"/>
</dbReference>
<dbReference type="InterPro" id="IPR027417">
    <property type="entry name" value="P-loop_NTPase"/>
</dbReference>
<feature type="domain" description="Molybdopterin-guanine dinucleotide biosynthesis protein B (MobB)" evidence="1">
    <location>
        <begin position="7"/>
        <end position="127"/>
    </location>
</feature>
<keyword evidence="3" id="KW-1185">Reference proteome</keyword>
<accession>A0A1W5ZXQ0</accession>
<dbReference type="InterPro" id="IPR052539">
    <property type="entry name" value="MGD_biosynthesis_adapter"/>
</dbReference>
<dbReference type="AlphaFoldDB" id="A0A1W5ZXQ0"/>
<reference evidence="2 3" key="1">
    <citation type="submission" date="2017-04" db="EMBL/GenBank/DDBJ databases">
        <title>The whole genome sequencing and assembly of Halobacillus mangrovi strain.</title>
        <authorList>
            <person name="Lee S.-J."/>
            <person name="Park M.-K."/>
            <person name="Kim J.-Y."/>
            <person name="Lee Y.-J."/>
            <person name="Yi H."/>
            <person name="Bahn Y.-S."/>
            <person name="Kim J.F."/>
            <person name="Lee D.-W."/>
        </authorList>
    </citation>
    <scope>NUCLEOTIDE SEQUENCE [LARGE SCALE GENOMIC DNA]</scope>
    <source>
        <strain evidence="2 3">KTB 131</strain>
    </source>
</reference>
<dbReference type="Pfam" id="PF03205">
    <property type="entry name" value="MobB"/>
    <property type="match status" value="1"/>
</dbReference>
<dbReference type="GO" id="GO:0006777">
    <property type="term" value="P:Mo-molybdopterin cofactor biosynthetic process"/>
    <property type="evidence" value="ECO:0007669"/>
    <property type="project" value="InterPro"/>
</dbReference>
<name>A0A1W5ZXQ0_9BACI</name>
<evidence type="ECO:0000313" key="2">
    <source>
        <dbReference type="EMBL" id="ARI78043.1"/>
    </source>
</evidence>
<dbReference type="PANTHER" id="PTHR40072:SF1">
    <property type="entry name" value="MOLYBDOPTERIN-GUANINE DINUCLEOTIDE BIOSYNTHESIS ADAPTER PROTEIN"/>
    <property type="match status" value="1"/>
</dbReference>
<protein>
    <submittedName>
        <fullName evidence="2">Molybdopterin-guanine dinucleotide biosynthesis protein B</fullName>
    </submittedName>
</protein>
<evidence type="ECO:0000313" key="3">
    <source>
        <dbReference type="Proteomes" id="UP000192527"/>
    </source>
</evidence>
<proteinExistence type="predicted"/>
<dbReference type="STRING" id="402384.HM131_14810"/>
<dbReference type="Gene3D" id="3.40.50.300">
    <property type="entry name" value="P-loop containing nucleotide triphosphate hydrolases"/>
    <property type="match status" value="1"/>
</dbReference>
<gene>
    <name evidence="2" type="ORF">HM131_14810</name>
</gene>
<dbReference type="NCBIfam" id="TIGR00176">
    <property type="entry name" value="mobB"/>
    <property type="match status" value="1"/>
</dbReference>
<evidence type="ECO:0000259" key="1">
    <source>
        <dbReference type="Pfam" id="PF03205"/>
    </source>
</evidence>
<dbReference type="RefSeq" id="WP_085030503.1">
    <property type="nucleotide sequence ID" value="NZ_CP020772.1"/>
</dbReference>
<dbReference type="EMBL" id="CP020772">
    <property type="protein sequence ID" value="ARI78043.1"/>
    <property type="molecule type" value="Genomic_DNA"/>
</dbReference>
<dbReference type="KEGG" id="hmn:HM131_14810"/>
<dbReference type="SUPFAM" id="SSF52540">
    <property type="entry name" value="P-loop containing nucleoside triphosphate hydrolases"/>
    <property type="match status" value="1"/>
</dbReference>
<dbReference type="OrthoDB" id="9786803at2"/>
<dbReference type="Proteomes" id="UP000192527">
    <property type="component" value="Chromosome"/>
</dbReference>
<dbReference type="GO" id="GO:0005525">
    <property type="term" value="F:GTP binding"/>
    <property type="evidence" value="ECO:0007669"/>
    <property type="project" value="InterPro"/>
</dbReference>
<dbReference type="InterPro" id="IPR004435">
    <property type="entry name" value="MobB_dom"/>
</dbReference>